<dbReference type="EMBL" id="EF082274">
    <property type="protein sequence ID" value="ABK21644.1"/>
    <property type="molecule type" value="mRNA"/>
</dbReference>
<dbReference type="AlphaFoldDB" id="A9NLY3"/>
<evidence type="ECO:0000313" key="1">
    <source>
        <dbReference type="EMBL" id="ABK21644.1"/>
    </source>
</evidence>
<protein>
    <submittedName>
        <fullName evidence="1">Uncharacterized protein</fullName>
    </submittedName>
</protein>
<organism evidence="1">
    <name type="scientific">Picea sitchensis</name>
    <name type="common">Sitka spruce</name>
    <name type="synonym">Pinus sitchensis</name>
    <dbReference type="NCBI Taxonomy" id="3332"/>
    <lineage>
        <taxon>Eukaryota</taxon>
        <taxon>Viridiplantae</taxon>
        <taxon>Streptophyta</taxon>
        <taxon>Embryophyta</taxon>
        <taxon>Tracheophyta</taxon>
        <taxon>Spermatophyta</taxon>
        <taxon>Pinopsida</taxon>
        <taxon>Pinidae</taxon>
        <taxon>Conifers I</taxon>
        <taxon>Pinales</taxon>
        <taxon>Pinaceae</taxon>
        <taxon>Picea</taxon>
    </lineage>
</organism>
<proteinExistence type="evidence at transcript level"/>
<sequence>MYTFLAKLWYEDLKRLCDLTPRNDKVPREVQSSRTDSLFKHAGTLTSEAGAQKLGLPTEEDNSATAGDKCLFVSSSPIITMTDYFFLLD</sequence>
<reference evidence="1" key="1">
    <citation type="journal article" date="2008" name="BMC Genomics">
        <title>A conifer genomics resource of 200,000 spruce (Picea spp.) ESTs and 6,464 high-quality, sequence-finished full-length cDNAs for Sitka spruce (Picea sitchensis).</title>
        <authorList>
            <person name="Ralph S.G."/>
            <person name="Chun H.J."/>
            <person name="Kolosova N."/>
            <person name="Cooper D."/>
            <person name="Oddy C."/>
            <person name="Ritland C.E."/>
            <person name="Kirkpatrick R."/>
            <person name="Moore R."/>
            <person name="Barber S."/>
            <person name="Holt R.A."/>
            <person name="Jones S.J."/>
            <person name="Marra M.A."/>
            <person name="Douglas C.J."/>
            <person name="Ritland K."/>
            <person name="Bohlmann J."/>
        </authorList>
    </citation>
    <scope>NUCLEOTIDE SEQUENCE</scope>
    <source>
        <tissue evidence="1">Green portion of the leader tissue</tissue>
    </source>
</reference>
<accession>A9NLY3</accession>
<name>A9NLY3_PICSI</name>